<protein>
    <submittedName>
        <fullName evidence="1">Uncharacterized protein</fullName>
    </submittedName>
</protein>
<comment type="caution">
    <text evidence="1">The sequence shown here is derived from an EMBL/GenBank/DDBJ whole genome shotgun (WGS) entry which is preliminary data.</text>
</comment>
<gene>
    <name evidence="1" type="ORF">LWC34_10990</name>
</gene>
<dbReference type="Proteomes" id="UP001521150">
    <property type="component" value="Unassembled WGS sequence"/>
</dbReference>
<evidence type="ECO:0000313" key="1">
    <source>
        <dbReference type="EMBL" id="MCE7003348.1"/>
    </source>
</evidence>
<evidence type="ECO:0000313" key="2">
    <source>
        <dbReference type="Proteomes" id="UP001521150"/>
    </source>
</evidence>
<dbReference type="InterPro" id="IPR012341">
    <property type="entry name" value="6hp_glycosidase-like_sf"/>
</dbReference>
<proteinExistence type="predicted"/>
<organism evidence="1 2">
    <name type="scientific">Kibdelosporangium philippinense</name>
    <dbReference type="NCBI Taxonomy" id="211113"/>
    <lineage>
        <taxon>Bacteria</taxon>
        <taxon>Bacillati</taxon>
        <taxon>Actinomycetota</taxon>
        <taxon>Actinomycetes</taxon>
        <taxon>Pseudonocardiales</taxon>
        <taxon>Pseudonocardiaceae</taxon>
        <taxon>Kibdelosporangium</taxon>
    </lineage>
</organism>
<name>A0ABS8Z9Y2_9PSEU</name>
<dbReference type="EMBL" id="JAJVCN010000001">
    <property type="protein sequence ID" value="MCE7003348.1"/>
    <property type="molecule type" value="Genomic_DNA"/>
</dbReference>
<accession>A0ABS8Z9Y2</accession>
<dbReference type="InterPro" id="IPR008928">
    <property type="entry name" value="6-hairpin_glycosidase_sf"/>
</dbReference>
<dbReference type="Gene3D" id="1.50.10.10">
    <property type="match status" value="1"/>
</dbReference>
<reference evidence="1 2" key="1">
    <citation type="submission" date="2021-12" db="EMBL/GenBank/DDBJ databases">
        <title>Genome sequence of Kibdelosporangium philippinense ATCC 49844.</title>
        <authorList>
            <person name="Fedorov E.A."/>
            <person name="Omeragic M."/>
            <person name="Shalygina K.F."/>
            <person name="Maclea K.S."/>
        </authorList>
    </citation>
    <scope>NUCLEOTIDE SEQUENCE [LARGE SCALE GENOMIC DNA]</scope>
    <source>
        <strain evidence="1 2">ATCC 49844</strain>
    </source>
</reference>
<sequence>MPYRVARSSDLAKITRADHNTTRAATEAFWRKTLRAGTDITLPLDGVENKLIDTYKAAIVQSLISTDLVGGHCFWDRNPTVYDKYYLRDAAFDIDGMLGAGFPDLARQCTRDMLMWQNDAGQFISKEGEMDGNGQALAMFGNYLKRTGDTALAREVLPAVHKAMAWEWNQHQAAWPVSGGLFPESSMEDNEGVAGHVLTYDLWNIAGERGGAAIARAAGDTAAADLWTKRADEYEAILRAKLKPAVDQVGWITPTIEGLAGRAIRTGWYGKTYGLDWGNLEVVSPTGVFDPDEEWVTKSLASWREKTFEGVFTYPMNGLEGLLHSYTPMSILETNIRRGEQATTLKGLYNLLVHTSATHSATEGMNAAQRWDWSADGHTQPHNEFAGKYLSLLRDMVAYEGHDGRLYLANTWNNDWAKAGRRVAFSGETDFGRVSFSLTSHGGGAAGYVVPPSRSSVPCQLSFGCLRARAFPG</sequence>
<keyword evidence="2" id="KW-1185">Reference proteome</keyword>
<dbReference type="SUPFAM" id="SSF48208">
    <property type="entry name" value="Six-hairpin glycosidases"/>
    <property type="match status" value="1"/>
</dbReference>
<dbReference type="RefSeq" id="WP_233724880.1">
    <property type="nucleotide sequence ID" value="NZ_JAJVCN010000001.1"/>
</dbReference>